<reference evidence="4 5" key="1">
    <citation type="submission" date="2018-03" db="EMBL/GenBank/DDBJ databases">
        <title>Comparative analysis of microorganisms from saline springs in Andes Mountain Range, Colombia.</title>
        <authorList>
            <person name="Rubin E."/>
        </authorList>
    </citation>
    <scope>NUCLEOTIDE SEQUENCE [LARGE SCALE GENOMIC DNA]</scope>
    <source>
        <strain evidence="4 5">CG 23</strain>
    </source>
</reference>
<feature type="region of interest" description="Disordered" evidence="1">
    <location>
        <begin position="96"/>
        <end position="119"/>
    </location>
</feature>
<dbReference type="EMBL" id="PVTX01000014">
    <property type="protein sequence ID" value="PRZ03302.1"/>
    <property type="molecule type" value="Genomic_DNA"/>
</dbReference>
<protein>
    <submittedName>
        <fullName evidence="4">Uncharacterized protein</fullName>
    </submittedName>
</protein>
<feature type="compositionally biased region" description="Acidic residues" evidence="1">
    <location>
        <begin position="231"/>
        <end position="240"/>
    </location>
</feature>
<name>A0ABX5E9M0_9MICO</name>
<organism evidence="4 5">
    <name type="scientific">Isoptericola halotolerans</name>
    <dbReference type="NCBI Taxonomy" id="300560"/>
    <lineage>
        <taxon>Bacteria</taxon>
        <taxon>Bacillati</taxon>
        <taxon>Actinomycetota</taxon>
        <taxon>Actinomycetes</taxon>
        <taxon>Micrococcales</taxon>
        <taxon>Promicromonosporaceae</taxon>
        <taxon>Isoptericola</taxon>
    </lineage>
</organism>
<evidence type="ECO:0000313" key="4">
    <source>
        <dbReference type="EMBL" id="PRZ03302.1"/>
    </source>
</evidence>
<feature type="chain" id="PRO_5045697657" evidence="3">
    <location>
        <begin position="25"/>
        <end position="602"/>
    </location>
</feature>
<proteinExistence type="predicted"/>
<feature type="region of interest" description="Disordered" evidence="1">
    <location>
        <begin position="225"/>
        <end position="285"/>
    </location>
</feature>
<comment type="caution">
    <text evidence="4">The sequence shown here is derived from an EMBL/GenBank/DDBJ whole genome shotgun (WGS) entry which is preliminary data.</text>
</comment>
<feature type="signal peptide" evidence="3">
    <location>
        <begin position="1"/>
        <end position="24"/>
    </location>
</feature>
<gene>
    <name evidence="4" type="ORF">BCL65_11416</name>
</gene>
<evidence type="ECO:0000256" key="1">
    <source>
        <dbReference type="SAM" id="MobiDB-lite"/>
    </source>
</evidence>
<accession>A0ABX5E9M0</accession>
<evidence type="ECO:0000256" key="3">
    <source>
        <dbReference type="SAM" id="SignalP"/>
    </source>
</evidence>
<dbReference type="Proteomes" id="UP000239895">
    <property type="component" value="Unassembled WGS sequence"/>
</dbReference>
<keyword evidence="2" id="KW-0472">Membrane</keyword>
<keyword evidence="2" id="KW-0812">Transmembrane</keyword>
<sequence>MLASAATAALALGGLVATAMPASAHTPNVDANCTSLSLDLKWYQEGGDGKTNTVTVTVNGETVHEEPFGDGYSTSVPLDPTRDNKWVVQVDAWDGDTGTEYDETRDGTTTACQEPEPEPEKLETAFYVYPKLRANEPAAWHNSGFQTLITTRDGEEFWETLPEEYPGDHFNIEDLPADACESWGVQQDVVRTQGDFAWSEFIHITYPDGPLFDWRLKADRHTDLSNFLPECSDEPTETPEEPEKPEEPELPETPEASEPPEAPEPVTLPAPSSVEDCEVGNSVDLPETAHATYTEKWNDDRTEVTVTATPAEGVQLADGAETEWTFTFTGEICASEPVVVTPELPTVVDLCGTESDDIRVPVDSDEVTYEKTSEGIVATAAEGFAFDELPAGYSAVDTTSALYTVSESTFTDEMCELVPGDIGAVCDAETPYLVYGVTLPEGAPAPGENPLTVTFINPGGGNDHVTTDLPLEGRLLWPGASAEEPLQWPGWERLEDGSYVETDGNFAWTRDGVQVRFEVNPDYSTVVEYPPASEECADAPADIREAAAQTVVDVPEDAPEVAAEEDELALTGATVGVAAAVALLLVAGGAALFIVRRRLHQG</sequence>
<evidence type="ECO:0000313" key="5">
    <source>
        <dbReference type="Proteomes" id="UP000239895"/>
    </source>
</evidence>
<keyword evidence="5" id="KW-1185">Reference proteome</keyword>
<feature type="transmembrane region" description="Helical" evidence="2">
    <location>
        <begin position="568"/>
        <end position="595"/>
    </location>
</feature>
<evidence type="ECO:0000256" key="2">
    <source>
        <dbReference type="SAM" id="Phobius"/>
    </source>
</evidence>
<keyword evidence="3" id="KW-0732">Signal</keyword>
<keyword evidence="2" id="KW-1133">Transmembrane helix</keyword>